<evidence type="ECO:0000256" key="1">
    <source>
        <dbReference type="ARBA" id="ARBA00023002"/>
    </source>
</evidence>
<evidence type="ECO:0000259" key="2">
    <source>
        <dbReference type="Pfam" id="PF01266"/>
    </source>
</evidence>
<dbReference type="STRING" id="560819.SAMN05428998_13630"/>
<keyword evidence="4" id="KW-1185">Reference proteome</keyword>
<sequence length="384" mass="40804">MSGANKDVAARDVVVVGGGLVGAAVAYGLARQGLSVVMLDEGDVAYRASRGNFGLVWVQSKGDGFQDYARWTRGSADLWPGFAEELKEAVGIAVGYRKPGGVHLCLSEQELEEVELRIRRMHNQAGEALDPGGDPGSRLLDRAELEALLPGVGPEVVGGAYSPHDGHVSPLYLLRALHEGFLKLGGLYRAESRARRIASDGAGFLVETEHGRFRGARVVLGAGLGNKALGKGVGLDVPVSPLKGQILVTERAERFLELPTINVRQTEEGTVMLGDSHEDVGYDTFSKPAVMSEIARRALVAFPALRSVKVVRAWGALRVMTPDGFPIYEESESHPGAFAVNCHSGVTLAAAHALKLAPLIGDGGFSRTLASFSSRRFDAEASRA</sequence>
<dbReference type="GO" id="GO:0005737">
    <property type="term" value="C:cytoplasm"/>
    <property type="evidence" value="ECO:0007669"/>
    <property type="project" value="TreeGrafter"/>
</dbReference>
<evidence type="ECO:0000313" key="3">
    <source>
        <dbReference type="EMBL" id="SMF77070.1"/>
    </source>
</evidence>
<dbReference type="Gene3D" id="3.50.50.60">
    <property type="entry name" value="FAD/NAD(P)-binding domain"/>
    <property type="match status" value="1"/>
</dbReference>
<accession>A0A1Y6CM57</accession>
<dbReference type="Proteomes" id="UP000192917">
    <property type="component" value="Unassembled WGS sequence"/>
</dbReference>
<dbReference type="PANTHER" id="PTHR13847:SF287">
    <property type="entry name" value="FAD-DEPENDENT OXIDOREDUCTASE DOMAIN-CONTAINING PROTEIN 1"/>
    <property type="match status" value="1"/>
</dbReference>
<evidence type="ECO:0000313" key="4">
    <source>
        <dbReference type="Proteomes" id="UP000192917"/>
    </source>
</evidence>
<dbReference type="InterPro" id="IPR006076">
    <property type="entry name" value="FAD-dep_OxRdtase"/>
</dbReference>
<dbReference type="AlphaFoldDB" id="A0A1Y6CM57"/>
<dbReference type="PANTHER" id="PTHR13847">
    <property type="entry name" value="SARCOSINE DEHYDROGENASE-RELATED"/>
    <property type="match status" value="1"/>
</dbReference>
<dbReference type="RefSeq" id="WP_085125998.1">
    <property type="nucleotide sequence ID" value="NZ_FWZX01000036.1"/>
</dbReference>
<dbReference type="Gene3D" id="3.30.9.10">
    <property type="entry name" value="D-Amino Acid Oxidase, subunit A, domain 2"/>
    <property type="match status" value="1"/>
</dbReference>
<feature type="domain" description="FAD dependent oxidoreductase" evidence="2">
    <location>
        <begin position="12"/>
        <end position="357"/>
    </location>
</feature>
<dbReference type="EMBL" id="FWZX01000036">
    <property type="protein sequence ID" value="SMF77070.1"/>
    <property type="molecule type" value="Genomic_DNA"/>
</dbReference>
<dbReference type="SUPFAM" id="SSF51905">
    <property type="entry name" value="FAD/NAD(P)-binding domain"/>
    <property type="match status" value="1"/>
</dbReference>
<proteinExistence type="predicted"/>
<name>A0A1Y6CM57_9PROT</name>
<dbReference type="InterPro" id="IPR036188">
    <property type="entry name" value="FAD/NAD-bd_sf"/>
</dbReference>
<gene>
    <name evidence="3" type="ORF">SAMN05428998_13630</name>
</gene>
<dbReference type="SUPFAM" id="SSF54373">
    <property type="entry name" value="FAD-linked reductases, C-terminal domain"/>
    <property type="match status" value="1"/>
</dbReference>
<dbReference type="GO" id="GO:0016491">
    <property type="term" value="F:oxidoreductase activity"/>
    <property type="evidence" value="ECO:0007669"/>
    <property type="project" value="UniProtKB-KW"/>
</dbReference>
<protein>
    <submittedName>
        <fullName evidence="3">Glycine/D-amino acid oxidase</fullName>
    </submittedName>
</protein>
<reference evidence="3 4" key="1">
    <citation type="submission" date="2017-04" db="EMBL/GenBank/DDBJ databases">
        <authorList>
            <person name="Afonso C.L."/>
            <person name="Miller P.J."/>
            <person name="Scott M.A."/>
            <person name="Spackman E."/>
            <person name="Goraichik I."/>
            <person name="Dimitrov K.M."/>
            <person name="Suarez D.L."/>
            <person name="Swayne D.E."/>
        </authorList>
    </citation>
    <scope>NUCLEOTIDE SEQUENCE [LARGE SCALE GENOMIC DNA]</scope>
    <source>
        <strain evidence="3 4">USBA 355</strain>
    </source>
</reference>
<dbReference type="Pfam" id="PF01266">
    <property type="entry name" value="DAO"/>
    <property type="match status" value="1"/>
</dbReference>
<organism evidence="3 4">
    <name type="scientific">Tistlia consotensis USBA 355</name>
    <dbReference type="NCBI Taxonomy" id="560819"/>
    <lineage>
        <taxon>Bacteria</taxon>
        <taxon>Pseudomonadati</taxon>
        <taxon>Pseudomonadota</taxon>
        <taxon>Alphaproteobacteria</taxon>
        <taxon>Rhodospirillales</taxon>
        <taxon>Rhodovibrionaceae</taxon>
        <taxon>Tistlia</taxon>
    </lineage>
</organism>
<keyword evidence="1" id="KW-0560">Oxidoreductase</keyword>